<keyword evidence="3" id="KW-0560">Oxidoreductase</keyword>
<dbReference type="SUPFAM" id="SSF51735">
    <property type="entry name" value="NAD(P)-binding Rossmann-fold domains"/>
    <property type="match status" value="1"/>
</dbReference>
<dbReference type="Gene3D" id="3.40.50.720">
    <property type="entry name" value="NAD(P)-binding Rossmann-like Domain"/>
    <property type="match status" value="1"/>
</dbReference>
<dbReference type="PANTHER" id="PTHR24320:SF282">
    <property type="entry name" value="WW DOMAIN-CONTAINING OXIDOREDUCTASE"/>
    <property type="match status" value="1"/>
</dbReference>
<evidence type="ECO:0000313" key="5">
    <source>
        <dbReference type="Proteomes" id="UP000799772"/>
    </source>
</evidence>
<comment type="similarity">
    <text evidence="1">Belongs to the short-chain dehydrogenases/reductases (SDR) family.</text>
</comment>
<dbReference type="InterPro" id="IPR036291">
    <property type="entry name" value="NAD(P)-bd_dom_sf"/>
</dbReference>
<dbReference type="GO" id="GO:0016491">
    <property type="term" value="F:oxidoreductase activity"/>
    <property type="evidence" value="ECO:0007669"/>
    <property type="project" value="UniProtKB-KW"/>
</dbReference>
<dbReference type="EMBL" id="ML978138">
    <property type="protein sequence ID" value="KAF2093488.1"/>
    <property type="molecule type" value="Genomic_DNA"/>
</dbReference>
<dbReference type="Proteomes" id="UP000799772">
    <property type="component" value="Unassembled WGS sequence"/>
</dbReference>
<dbReference type="PANTHER" id="PTHR24320">
    <property type="entry name" value="RETINOL DEHYDROGENASE"/>
    <property type="match status" value="1"/>
</dbReference>
<reference evidence="4" key="1">
    <citation type="journal article" date="2020" name="Stud. Mycol.">
        <title>101 Dothideomycetes genomes: a test case for predicting lifestyles and emergence of pathogens.</title>
        <authorList>
            <person name="Haridas S."/>
            <person name="Albert R."/>
            <person name="Binder M."/>
            <person name="Bloem J."/>
            <person name="Labutti K."/>
            <person name="Salamov A."/>
            <person name="Andreopoulos B."/>
            <person name="Baker S."/>
            <person name="Barry K."/>
            <person name="Bills G."/>
            <person name="Bluhm B."/>
            <person name="Cannon C."/>
            <person name="Castanera R."/>
            <person name="Culley D."/>
            <person name="Daum C."/>
            <person name="Ezra D."/>
            <person name="Gonzalez J."/>
            <person name="Henrissat B."/>
            <person name="Kuo A."/>
            <person name="Liang C."/>
            <person name="Lipzen A."/>
            <person name="Lutzoni F."/>
            <person name="Magnuson J."/>
            <person name="Mondo S."/>
            <person name="Nolan M."/>
            <person name="Ohm R."/>
            <person name="Pangilinan J."/>
            <person name="Park H.-J."/>
            <person name="Ramirez L."/>
            <person name="Alfaro M."/>
            <person name="Sun H."/>
            <person name="Tritt A."/>
            <person name="Yoshinaga Y."/>
            <person name="Zwiers L.-H."/>
            <person name="Turgeon B."/>
            <person name="Goodwin S."/>
            <person name="Spatafora J."/>
            <person name="Crous P."/>
            <person name="Grigoriev I."/>
        </authorList>
    </citation>
    <scope>NUCLEOTIDE SEQUENCE</scope>
    <source>
        <strain evidence="4">CBS 133067</strain>
    </source>
</reference>
<evidence type="ECO:0000256" key="2">
    <source>
        <dbReference type="ARBA" id="ARBA00022857"/>
    </source>
</evidence>
<name>A0A9P4I5U9_9PEZI</name>
<comment type="caution">
    <text evidence="4">The sequence shown here is derived from an EMBL/GenBank/DDBJ whole genome shotgun (WGS) entry which is preliminary data.</text>
</comment>
<evidence type="ECO:0000313" key="4">
    <source>
        <dbReference type="EMBL" id="KAF2093488.1"/>
    </source>
</evidence>
<dbReference type="OrthoDB" id="191139at2759"/>
<gene>
    <name evidence="4" type="ORF">NA57DRAFT_69211</name>
</gene>
<accession>A0A9P4I5U9</accession>
<sequence length="310" mass="33844">MFGFFEPTFHPDTDIPDLAGKVFLVTGGNAGLGKETVLRLAKHNPRNIFLAARDKMKADEAIRDIKKDAPNATITHLSLDLASLKSVRAAAETVISTTDRLDELINNAGVMAVPAAVTQEGYEIQFGTNHIGHFLLTKLLLPLLQRTAALPDSDVRIVNLSSGGHMHPPWSGILFDGSLEGTMEAYNTFVRYGQSKLANILHVRELAKRYPTIKAIAVHPGGVNTNLSVTFQKNHPWVGIPGAYLQSFVLKTAEQGALTQLWAATSPDAVSGKYYVPVARENSGSAYSRNPEMAAKLWDWTEEQLAKHGY</sequence>
<dbReference type="Pfam" id="PF00106">
    <property type="entry name" value="adh_short"/>
    <property type="match status" value="1"/>
</dbReference>
<dbReference type="AlphaFoldDB" id="A0A9P4I5U9"/>
<keyword evidence="2" id="KW-0521">NADP</keyword>
<evidence type="ECO:0000256" key="3">
    <source>
        <dbReference type="ARBA" id="ARBA00023002"/>
    </source>
</evidence>
<protein>
    <submittedName>
        <fullName evidence="4">NAD(P)-binding protein</fullName>
    </submittedName>
</protein>
<dbReference type="InterPro" id="IPR002347">
    <property type="entry name" value="SDR_fam"/>
</dbReference>
<organism evidence="4 5">
    <name type="scientific">Rhizodiscina lignyota</name>
    <dbReference type="NCBI Taxonomy" id="1504668"/>
    <lineage>
        <taxon>Eukaryota</taxon>
        <taxon>Fungi</taxon>
        <taxon>Dikarya</taxon>
        <taxon>Ascomycota</taxon>
        <taxon>Pezizomycotina</taxon>
        <taxon>Dothideomycetes</taxon>
        <taxon>Pleosporomycetidae</taxon>
        <taxon>Aulographales</taxon>
        <taxon>Rhizodiscinaceae</taxon>
        <taxon>Rhizodiscina</taxon>
    </lineage>
</organism>
<keyword evidence="5" id="KW-1185">Reference proteome</keyword>
<dbReference type="PRINTS" id="PR00081">
    <property type="entry name" value="GDHRDH"/>
</dbReference>
<evidence type="ECO:0000256" key="1">
    <source>
        <dbReference type="ARBA" id="ARBA00006484"/>
    </source>
</evidence>
<proteinExistence type="inferred from homology"/>